<evidence type="ECO:0000313" key="1">
    <source>
        <dbReference type="EMBL" id="MBD1372644.1"/>
    </source>
</evidence>
<proteinExistence type="predicted"/>
<organism evidence="1 2">
    <name type="scientific">Polycladospora coralii</name>
    <dbReference type="NCBI Taxonomy" id="2771432"/>
    <lineage>
        <taxon>Bacteria</taxon>
        <taxon>Bacillati</taxon>
        <taxon>Bacillota</taxon>
        <taxon>Bacilli</taxon>
        <taxon>Bacillales</taxon>
        <taxon>Thermoactinomycetaceae</taxon>
        <taxon>Polycladospora</taxon>
    </lineage>
</organism>
<dbReference type="InterPro" id="IPR051200">
    <property type="entry name" value="Host-pathogen_enzymatic-act"/>
</dbReference>
<dbReference type="Proteomes" id="UP000661691">
    <property type="component" value="Unassembled WGS sequence"/>
</dbReference>
<dbReference type="AlphaFoldDB" id="A0A926RUQ0"/>
<gene>
    <name evidence="1" type="ORF">IC620_09785</name>
</gene>
<keyword evidence="2" id="KW-1185">Reference proteome</keyword>
<dbReference type="Gene3D" id="2.130.10.10">
    <property type="entry name" value="YVTN repeat-like/Quinoprotein amine dehydrogenase"/>
    <property type="match status" value="2"/>
</dbReference>
<dbReference type="SUPFAM" id="SSF50974">
    <property type="entry name" value="Nitrous oxide reductase, N-terminal domain"/>
    <property type="match status" value="1"/>
</dbReference>
<dbReference type="RefSeq" id="WP_191140547.1">
    <property type="nucleotide sequence ID" value="NZ_JACXAG020000006.1"/>
</dbReference>
<protein>
    <submittedName>
        <fullName evidence="1">YncE family protein</fullName>
    </submittedName>
</protein>
<dbReference type="InterPro" id="IPR015943">
    <property type="entry name" value="WD40/YVTN_repeat-like_dom_sf"/>
</dbReference>
<dbReference type="PANTHER" id="PTHR47197">
    <property type="entry name" value="PROTEIN NIRF"/>
    <property type="match status" value="1"/>
</dbReference>
<reference evidence="1" key="1">
    <citation type="submission" date="2020-09" db="EMBL/GenBank/DDBJ databases">
        <title>A novel bacterium of genus Hazenella, isolated from South China Sea.</title>
        <authorList>
            <person name="Huang H."/>
            <person name="Mo K."/>
            <person name="Hu Y."/>
        </authorList>
    </citation>
    <scope>NUCLEOTIDE SEQUENCE</scope>
    <source>
        <strain evidence="1">IB182357</strain>
    </source>
</reference>
<dbReference type="InterPro" id="IPR011045">
    <property type="entry name" value="N2O_reductase_N"/>
</dbReference>
<name>A0A926RUQ0_9BACL</name>
<dbReference type="EMBL" id="JACXAH010000012">
    <property type="protein sequence ID" value="MBD1372644.1"/>
    <property type="molecule type" value="Genomic_DNA"/>
</dbReference>
<evidence type="ECO:0000313" key="2">
    <source>
        <dbReference type="Proteomes" id="UP000661691"/>
    </source>
</evidence>
<accession>A0A926RUQ0</accession>
<dbReference type="NCBIfam" id="TIGR02276">
    <property type="entry name" value="beta_rpt_yvtn"/>
    <property type="match status" value="1"/>
</dbReference>
<dbReference type="PANTHER" id="PTHR47197:SF3">
    <property type="entry name" value="DIHYDRO-HEME D1 DEHYDROGENASE"/>
    <property type="match status" value="1"/>
</dbReference>
<dbReference type="InterPro" id="IPR011964">
    <property type="entry name" value="YVTN_b-propeller_repeat"/>
</dbReference>
<sequence length="460" mass="50258">MSRFRLQSLKPLIRCVTVIQGQINVRTLRRGLKSKHLIQLFLFLKKRVRLSGINNKSKKKIMNQIDQIIHFIQSFRRNPSHPIIRRMRCRMVQLKSQLKSNLDTSSGTNAYILNQNANVVSVLNTVTDNQIIKFNSQSQPVYAAIASPNLDKVYIANQGTSNPGKVTEYTVSTNTATTITVGNNPVWVSSSQDGKSIYTANRGSNNITRIPIGGSDTRRNVAVGRTPSSLALSQVNQIPKLYVANSGDSTVSVLNASTLDHLGTITVGSNPIQVASSPDGTKVYTANRSENTVSIISTDNDSPISVPKLNVGGRPLFIRFDSNKSNPRAYISTSSNDRLVVINVNQSKVIKTITLSGNNPTVSTISPDNQTLYVVQQNPKLVSVIDTQTLKVVKQIKFSDPPTYAEIVPDGSKVYVTLINSNRVATILTSNNSLSTTTDVFSNPRFIVTQPVSVPSTTSS</sequence>
<comment type="caution">
    <text evidence="1">The sequence shown here is derived from an EMBL/GenBank/DDBJ whole genome shotgun (WGS) entry which is preliminary data.</text>
</comment>